<feature type="non-terminal residue" evidence="1">
    <location>
        <position position="1"/>
    </location>
</feature>
<accession>A0A820MPZ2</accession>
<name>A0A820MPZ2_9BILA</name>
<evidence type="ECO:0000313" key="1">
    <source>
        <dbReference type="EMBL" id="CAF4377714.1"/>
    </source>
</evidence>
<dbReference type="Proteomes" id="UP000663868">
    <property type="component" value="Unassembled WGS sequence"/>
</dbReference>
<proteinExistence type="predicted"/>
<protein>
    <submittedName>
        <fullName evidence="1">Uncharacterized protein</fullName>
    </submittedName>
</protein>
<dbReference type="AlphaFoldDB" id="A0A820MPZ2"/>
<reference evidence="1" key="1">
    <citation type="submission" date="2021-02" db="EMBL/GenBank/DDBJ databases">
        <authorList>
            <person name="Nowell W R."/>
        </authorList>
    </citation>
    <scope>NUCLEOTIDE SEQUENCE</scope>
</reference>
<comment type="caution">
    <text evidence="1">The sequence shown here is derived from an EMBL/GenBank/DDBJ whole genome shotgun (WGS) entry which is preliminary data.</text>
</comment>
<evidence type="ECO:0000313" key="2">
    <source>
        <dbReference type="Proteomes" id="UP000663868"/>
    </source>
</evidence>
<sequence length="143" mass="17246">FYSTVKRLKKKLNKQQMNSKQNITDGLLIANEIASLYIEYYVKPVFHHRLGYSSWDKFCDRLAAIEAEIDDRPLDASEKGLTIPYETLYKDLVYYRYKSDDQQKDLLEKAKKFNFSNTFEFKDLVKRMINDLERKKDRFHHFK</sequence>
<organism evidence="1 2">
    <name type="scientific">Adineta steineri</name>
    <dbReference type="NCBI Taxonomy" id="433720"/>
    <lineage>
        <taxon>Eukaryota</taxon>
        <taxon>Metazoa</taxon>
        <taxon>Spiralia</taxon>
        <taxon>Gnathifera</taxon>
        <taxon>Rotifera</taxon>
        <taxon>Eurotatoria</taxon>
        <taxon>Bdelloidea</taxon>
        <taxon>Adinetida</taxon>
        <taxon>Adinetidae</taxon>
        <taxon>Adineta</taxon>
    </lineage>
</organism>
<dbReference type="EMBL" id="CAJOBB010021616">
    <property type="protein sequence ID" value="CAF4377714.1"/>
    <property type="molecule type" value="Genomic_DNA"/>
</dbReference>
<gene>
    <name evidence="1" type="ORF">KXQ929_LOCUS49726</name>
</gene>